<dbReference type="SUPFAM" id="SSF81296">
    <property type="entry name" value="E set domains"/>
    <property type="match status" value="1"/>
</dbReference>
<name>A0A9W7F5I1_9STRA</name>
<dbReference type="SUPFAM" id="SSF49899">
    <property type="entry name" value="Concanavalin A-like lectins/glucanases"/>
    <property type="match status" value="1"/>
</dbReference>
<organism evidence="2 3">
    <name type="scientific">Triparma verrucosa</name>
    <dbReference type="NCBI Taxonomy" id="1606542"/>
    <lineage>
        <taxon>Eukaryota</taxon>
        <taxon>Sar</taxon>
        <taxon>Stramenopiles</taxon>
        <taxon>Ochrophyta</taxon>
        <taxon>Bolidophyceae</taxon>
        <taxon>Parmales</taxon>
        <taxon>Triparmaceae</taxon>
        <taxon>Triparma</taxon>
    </lineage>
</organism>
<protein>
    <submittedName>
        <fullName evidence="2">Uncharacterized protein</fullName>
    </submittedName>
</protein>
<proteinExistence type="predicted"/>
<evidence type="ECO:0000256" key="1">
    <source>
        <dbReference type="PROSITE-ProRule" id="PRU00087"/>
    </source>
</evidence>
<dbReference type="InterPro" id="IPR014756">
    <property type="entry name" value="Ig_E-set"/>
</dbReference>
<dbReference type="InterPro" id="IPR013783">
    <property type="entry name" value="Ig-like_fold"/>
</dbReference>
<dbReference type="Gene3D" id="2.60.120.200">
    <property type="match status" value="1"/>
</dbReference>
<comment type="caution">
    <text evidence="2">The sequence shown here is derived from an EMBL/GenBank/DDBJ whole genome shotgun (WGS) entry which is preliminary data.</text>
</comment>
<dbReference type="EMBL" id="BRXX01000276">
    <property type="protein sequence ID" value="GMI02123.1"/>
    <property type="molecule type" value="Genomic_DNA"/>
</dbReference>
<gene>
    <name evidence="2" type="ORF">TrVE_jg2509</name>
</gene>
<dbReference type="Gene3D" id="2.60.40.10">
    <property type="entry name" value="Immunoglobulins"/>
    <property type="match status" value="1"/>
</dbReference>
<sequence length="1579" mass="172909">MTVVWDLLKLLKCEKASCDDWCVQLDGARIVDLGREDNHLDFITEATFRYPSKTMVGMGETVLKINYDGKTMMEMTSSPPSFTYEDTGEVTNYLRHGTSKMYVNASGELGNLDLGAELFGKLMSESEIELEIEVKATVTTWAFSYFPITITTPNRKEPYSCRQINGTSTVCAVGKLNEFEQDDCVKEGEFPIIDPDIHSIEFVNSTELNSIKLISNFTVAHGSTMDLFADLPTVTIDAFTTNSDNPYSESQRLPSNEVSSARVSCHDGRMHGKWVTGIVEIEIVGSDERIKVLQDVVSLLLDGEDYPEVLLYIQGASDTGNLAFFQRILALMPTIKMLDYENVNINHVASSFNLSEAVALQSVSLKGLSEDEDMNMDVAISTVMDIDIPYNTYGTTPSISVDLLDPDDETNVLLVGIMDSVTFYGEDSPAKGEFRFTILDISRMIDIAADGKIADVKVTGSSSSDLLLSQALSEESLEITPVIEGMVGNNATIDLNSFDVNATLTFDESQELGFKTLFGGNISSLPVTFDIEVGEMNLTIISENSGLDENSKGLPFLYLETPSINCKKHEFCALSAELTIKSAATRSLLEDYINSVDSSVGGYGTINGHNMINLEKLALPGIPTSISFSNLTNLIDDDCDALSGLCIGDGFIKIDSFNVLGATVTGGDIDMPCVFAEGLCPLMTPADIQALDPTTGGMAINVTVDFDAFDEYAPFLNTVLIKLPKISLGVDLATQEESLTVEMEAFDLKNDKKFNQIIFFGGAVTDWSAVFRMIYTFQDSGAELTVHGLSSVGESSVSSAIPAIKIEIDQNSDDFNFVFPDVPMPYTDVDNDSTAMPWALVSTTATEAKFQINFDFDNPVPVAIRMNKVNGKVLFKNPNSNQDVMIASISLPNDEFILKTGNNSLVSYLILHADEGVATCQKPECNDLSNPTEQSQLECIPCTAPIFLKTFLANEATEITVELNFENMMGEMVKLVVPLTLYDDSYENQVAKGRDKDFIDKVVDVESILARAIFFELDFSSTLYAIITNAISNVLGKIDGVLDITVDNIFSFSFTQSKLYIGRVGMSDIDGVPETMPLSNVWWPPFFEGTFPADDDFEACVDVDSDKSTYIPSGVVSETIPIDIKGSKEALMRAIAELYVQGRFCLHMTEGVVDMSFKCENNLLTHLGKTCEQSEDFGLTMPWKMGNVGLYRKEACHVPDDCIPDSNPDFSVDGDQGQFSADKFVTTGSATVASDKLKLSDYSAGAWGSAFYKEKVKVRDSFEATFKFKFKKPSCGGLFESSCPDFYSAFAFFIQNTKEDAMGNTDQCTADLSTEGIQQLDGTLTMDTKTHVSCGGYKGIDKSVGVVFSNTISQLYNFPSIADSLKDNERTSISVWKNGNVADGTGSSMRAAENVISYIQPGEAQAVDNGNEHTVRVVYNSFWRQLYIYYDDASTVFLNAPIDLSSLDLDSDGEAWLGFTSQMTTKAQVEITQIRFNKAKMDETKFLIAEEGQIRSSPGKKGVFRVDARDSCNLPRREGGEVFGVWLRDSGGVEVQINTDDIEDTGYGLYTCTYTAEASGVYEVLVGGSKHVAGTIVVK</sequence>
<dbReference type="InterPro" id="IPR013320">
    <property type="entry name" value="ConA-like_dom_sf"/>
</dbReference>
<keyword evidence="3" id="KW-1185">Reference proteome</keyword>
<accession>A0A9W7F5I1</accession>
<reference evidence="3" key="1">
    <citation type="journal article" date="2023" name="Commun. Biol.">
        <title>Genome analysis of Parmales, the sister group of diatoms, reveals the evolutionary specialization of diatoms from phago-mixotrophs to photoautotrophs.</title>
        <authorList>
            <person name="Ban H."/>
            <person name="Sato S."/>
            <person name="Yoshikawa S."/>
            <person name="Yamada K."/>
            <person name="Nakamura Y."/>
            <person name="Ichinomiya M."/>
            <person name="Sato N."/>
            <person name="Blanc-Mathieu R."/>
            <person name="Endo H."/>
            <person name="Kuwata A."/>
            <person name="Ogata H."/>
        </authorList>
    </citation>
    <scope>NUCLEOTIDE SEQUENCE [LARGE SCALE GENOMIC DNA]</scope>
    <source>
        <strain evidence="3">NIES 3699</strain>
    </source>
</reference>
<dbReference type="PROSITE" id="PS50194">
    <property type="entry name" value="FILAMIN_REPEAT"/>
    <property type="match status" value="1"/>
</dbReference>
<dbReference type="Proteomes" id="UP001165160">
    <property type="component" value="Unassembled WGS sequence"/>
</dbReference>
<feature type="repeat" description="Filamin" evidence="1">
    <location>
        <begin position="1478"/>
        <end position="1566"/>
    </location>
</feature>
<dbReference type="InterPro" id="IPR017868">
    <property type="entry name" value="Filamin/ABP280_repeat-like"/>
</dbReference>
<evidence type="ECO:0000313" key="3">
    <source>
        <dbReference type="Proteomes" id="UP001165160"/>
    </source>
</evidence>
<evidence type="ECO:0000313" key="2">
    <source>
        <dbReference type="EMBL" id="GMI02123.1"/>
    </source>
</evidence>